<evidence type="ECO:0000313" key="3">
    <source>
        <dbReference type="Proteomes" id="UP000033977"/>
    </source>
</evidence>
<evidence type="ECO:0000256" key="1">
    <source>
        <dbReference type="SAM" id="MobiDB-lite"/>
    </source>
</evidence>
<sequence>MANLDDDKLDKGAGDDDAIKESGVALEDGEESVEDPDNLDAWELEEDDLDE</sequence>
<proteinExistence type="predicted"/>
<gene>
    <name evidence="2" type="ORF">UW49_C0010G0011</name>
</gene>
<reference evidence="2 3" key="1">
    <citation type="journal article" date="2015" name="Nature">
        <title>rRNA introns, odd ribosomes, and small enigmatic genomes across a large radiation of phyla.</title>
        <authorList>
            <person name="Brown C.T."/>
            <person name="Hug L.A."/>
            <person name="Thomas B.C."/>
            <person name="Sharon I."/>
            <person name="Castelle C.J."/>
            <person name="Singh A."/>
            <person name="Wilkins M.J."/>
            <person name="Williams K.H."/>
            <person name="Banfield J.F."/>
        </authorList>
    </citation>
    <scope>NUCLEOTIDE SEQUENCE [LARGE SCALE GENOMIC DNA]</scope>
</reference>
<dbReference type="EMBL" id="LCIN01000010">
    <property type="protein sequence ID" value="KKT56946.1"/>
    <property type="molecule type" value="Genomic_DNA"/>
</dbReference>
<dbReference type="Proteomes" id="UP000033977">
    <property type="component" value="Unassembled WGS sequence"/>
</dbReference>
<feature type="compositionally biased region" description="Basic and acidic residues" evidence="1">
    <location>
        <begin position="1"/>
        <end position="20"/>
    </location>
</feature>
<evidence type="ECO:0000313" key="2">
    <source>
        <dbReference type="EMBL" id="KKT56946.1"/>
    </source>
</evidence>
<protein>
    <submittedName>
        <fullName evidence="2">Uncharacterized protein</fullName>
    </submittedName>
</protein>
<feature type="compositionally biased region" description="Acidic residues" evidence="1">
    <location>
        <begin position="27"/>
        <end position="51"/>
    </location>
</feature>
<name>A0A0G1IC06_9BACT</name>
<accession>A0A0G1IC06</accession>
<organism evidence="2 3">
    <name type="scientific">Candidatus Giovannonibacteria bacterium GW2011_GWB1_44_23</name>
    <dbReference type="NCBI Taxonomy" id="1618652"/>
    <lineage>
        <taxon>Bacteria</taxon>
        <taxon>Candidatus Giovannoniibacteriota</taxon>
    </lineage>
</organism>
<feature type="region of interest" description="Disordered" evidence="1">
    <location>
        <begin position="1"/>
        <end position="51"/>
    </location>
</feature>
<comment type="caution">
    <text evidence="2">The sequence shown here is derived from an EMBL/GenBank/DDBJ whole genome shotgun (WGS) entry which is preliminary data.</text>
</comment>
<dbReference type="AlphaFoldDB" id="A0A0G1IC06"/>